<reference evidence="1" key="1">
    <citation type="journal article" date="2014" name="Front. Microbiol.">
        <title>High frequency of phylogenetically diverse reductive dehalogenase-homologous genes in deep subseafloor sedimentary metagenomes.</title>
        <authorList>
            <person name="Kawai M."/>
            <person name="Futagami T."/>
            <person name="Toyoda A."/>
            <person name="Takaki Y."/>
            <person name="Nishi S."/>
            <person name="Hori S."/>
            <person name="Arai W."/>
            <person name="Tsubouchi T."/>
            <person name="Morono Y."/>
            <person name="Uchiyama I."/>
            <person name="Ito T."/>
            <person name="Fujiyama A."/>
            <person name="Inagaki F."/>
            <person name="Takami H."/>
        </authorList>
    </citation>
    <scope>NUCLEOTIDE SEQUENCE</scope>
    <source>
        <strain evidence="1">Expedition CK06-06</strain>
    </source>
</reference>
<dbReference type="Gene3D" id="2.60.120.40">
    <property type="match status" value="1"/>
</dbReference>
<dbReference type="SUPFAM" id="SSF49842">
    <property type="entry name" value="TNF-like"/>
    <property type="match status" value="1"/>
</dbReference>
<accession>X1C2V2</accession>
<proteinExistence type="predicted"/>
<evidence type="ECO:0000313" key="1">
    <source>
        <dbReference type="EMBL" id="GAG87687.1"/>
    </source>
</evidence>
<gene>
    <name evidence="1" type="ORF">S01H4_28697</name>
</gene>
<dbReference type="EMBL" id="BART01014352">
    <property type="protein sequence ID" value="GAG87687.1"/>
    <property type="molecule type" value="Genomic_DNA"/>
</dbReference>
<comment type="caution">
    <text evidence="1">The sequence shown here is derived from an EMBL/GenBank/DDBJ whole genome shotgun (WGS) entry which is preliminary data.</text>
</comment>
<organism evidence="1">
    <name type="scientific">marine sediment metagenome</name>
    <dbReference type="NCBI Taxonomy" id="412755"/>
    <lineage>
        <taxon>unclassified sequences</taxon>
        <taxon>metagenomes</taxon>
        <taxon>ecological metagenomes</taxon>
    </lineage>
</organism>
<name>X1C2V2_9ZZZZ</name>
<feature type="non-terminal residue" evidence="1">
    <location>
        <position position="1"/>
    </location>
</feature>
<dbReference type="AlphaFoldDB" id="X1C2V2"/>
<dbReference type="InterPro" id="IPR008983">
    <property type="entry name" value="Tumour_necrosis_fac-like_dom"/>
</dbReference>
<protein>
    <recommendedName>
        <fullName evidence="2">C1q domain-containing protein</fullName>
    </recommendedName>
</protein>
<sequence length="137" mass="14664">WGEMYIYNNSVATVIHTEDMYHNVTAGVTEGETNGFTYATGNLTATHAGLYMVSLSCSFSGGNNVEYHMTMGVNAVRQTNLHTERKLGAGGDKGSISISGLISLSATDKVNIMIENVDGTDNAIIHSANLNLYRIGN</sequence>
<evidence type="ECO:0008006" key="2">
    <source>
        <dbReference type="Google" id="ProtNLM"/>
    </source>
</evidence>